<dbReference type="SUPFAM" id="SSF82199">
    <property type="entry name" value="SET domain"/>
    <property type="match status" value="1"/>
</dbReference>
<dbReference type="SUPFAM" id="SSF48452">
    <property type="entry name" value="TPR-like"/>
    <property type="match status" value="1"/>
</dbReference>
<dbReference type="AlphaFoldDB" id="A0A9N8W2F7"/>
<accession>A0A9N8W2F7</accession>
<dbReference type="Gene3D" id="1.25.40.10">
    <property type="entry name" value="Tetratricopeptide repeat domain"/>
    <property type="match status" value="1"/>
</dbReference>
<gene>
    <name evidence="2" type="ORF">AGERDE_LOCUS2622</name>
</gene>
<name>A0A9N8W2F7_9GLOM</name>
<evidence type="ECO:0000259" key="1">
    <source>
        <dbReference type="PROSITE" id="PS50280"/>
    </source>
</evidence>
<dbReference type="GO" id="GO:0005634">
    <property type="term" value="C:nucleus"/>
    <property type="evidence" value="ECO:0007669"/>
    <property type="project" value="TreeGrafter"/>
</dbReference>
<dbReference type="Gene3D" id="1.10.220.160">
    <property type="match status" value="1"/>
</dbReference>
<dbReference type="PANTHER" id="PTHR12197:SF251">
    <property type="entry name" value="EG:BACR7C10.4 PROTEIN"/>
    <property type="match status" value="1"/>
</dbReference>
<evidence type="ECO:0000313" key="3">
    <source>
        <dbReference type="Proteomes" id="UP000789831"/>
    </source>
</evidence>
<dbReference type="InterPro" id="IPR050869">
    <property type="entry name" value="H3K4_H4K5_MeTrfase"/>
</dbReference>
<evidence type="ECO:0000313" key="2">
    <source>
        <dbReference type="EMBL" id="CAG8468576.1"/>
    </source>
</evidence>
<dbReference type="InterPro" id="IPR011990">
    <property type="entry name" value="TPR-like_helical_dom_sf"/>
</dbReference>
<dbReference type="InterPro" id="IPR046341">
    <property type="entry name" value="SET_dom_sf"/>
</dbReference>
<reference evidence="2" key="1">
    <citation type="submission" date="2021-06" db="EMBL/GenBank/DDBJ databases">
        <authorList>
            <person name="Kallberg Y."/>
            <person name="Tangrot J."/>
            <person name="Rosling A."/>
        </authorList>
    </citation>
    <scope>NUCLEOTIDE SEQUENCE</scope>
    <source>
        <strain evidence="2">MT106</strain>
    </source>
</reference>
<feature type="domain" description="SET" evidence="1">
    <location>
        <begin position="224"/>
        <end position="511"/>
    </location>
</feature>
<organism evidence="2 3">
    <name type="scientific">Ambispora gerdemannii</name>
    <dbReference type="NCBI Taxonomy" id="144530"/>
    <lineage>
        <taxon>Eukaryota</taxon>
        <taxon>Fungi</taxon>
        <taxon>Fungi incertae sedis</taxon>
        <taxon>Mucoromycota</taxon>
        <taxon>Glomeromycotina</taxon>
        <taxon>Glomeromycetes</taxon>
        <taxon>Archaeosporales</taxon>
        <taxon>Ambisporaceae</taxon>
        <taxon>Ambispora</taxon>
    </lineage>
</organism>
<dbReference type="Proteomes" id="UP000789831">
    <property type="component" value="Unassembled WGS sequence"/>
</dbReference>
<dbReference type="Gene3D" id="2.170.270.10">
    <property type="entry name" value="SET domain"/>
    <property type="match status" value="1"/>
</dbReference>
<dbReference type="InterPro" id="IPR001214">
    <property type="entry name" value="SET_dom"/>
</dbReference>
<proteinExistence type="predicted"/>
<protein>
    <submittedName>
        <fullName evidence="2">12468_t:CDS:1</fullName>
    </submittedName>
</protein>
<feature type="non-terminal residue" evidence="2">
    <location>
        <position position="1"/>
    </location>
</feature>
<dbReference type="PROSITE" id="PS50280">
    <property type="entry name" value="SET"/>
    <property type="match status" value="1"/>
</dbReference>
<sequence length="618" mass="71539">MEATKNALRSRKFFHQFEGIATLRDGRYISEWNQYTSELAKTPSNPNLWCNRALICLKEGYPEIALMDAKRVLLLCDESEDSIELQKIIYKGRYYYAEALRALGHPGLSASEYEKLNVLPESFGEMTKMKRDEFRKLASTLKKIDDIRIQVSPDGTPTKPIDEMLLQAISEKCGLSNILLTYIDSGWFEFSGQYPWDYRPGERISATVLRELQDQLDIASNKKLKVVLRKLPPDIVLESKLTIHLGIEATQDFSIHERILEEDPFVAGHNHFSDRCEYCTLELVGTSGHPRCAVKYHCHNSQCKEIFCNKKCYKLAMKLYHKQLCGKNIDTIIRSAQRVRPGWNQLFILVLKLFALAKKRDVNPLDIKEIKYLSRKHASSHYCEGHLSWDVEYEIIYIEILKLLEISLYDIQYDFWVFITLMAILGANVFGGDGDSRNTLGIFPLASLFNHSCDPSATYMNATERYIPKDLTSEYMELHRKYKQTGCNSFRFTIITLKHVKKRQEIFISYVDSTDDKQKRHNEYVKRSPLVNESTYSHDLILSYIKFLAPYLFVRWEFGQSLASKDRGAQNYVDILGTCNDTSFYCAQEILYGEISYGPFNSNTEDHIVDDYIKLGKL</sequence>
<dbReference type="EMBL" id="CAJVPL010000224">
    <property type="protein sequence ID" value="CAG8468576.1"/>
    <property type="molecule type" value="Genomic_DNA"/>
</dbReference>
<dbReference type="OrthoDB" id="438641at2759"/>
<comment type="caution">
    <text evidence="2">The sequence shown here is derived from an EMBL/GenBank/DDBJ whole genome shotgun (WGS) entry which is preliminary data.</text>
</comment>
<dbReference type="PANTHER" id="PTHR12197">
    <property type="entry name" value="HISTONE-LYSINE N-METHYLTRANSFERASE SMYD"/>
    <property type="match status" value="1"/>
</dbReference>
<dbReference type="Pfam" id="PF00856">
    <property type="entry name" value="SET"/>
    <property type="match status" value="1"/>
</dbReference>
<dbReference type="Gene3D" id="6.10.140.2220">
    <property type="match status" value="1"/>
</dbReference>
<feature type="non-terminal residue" evidence="2">
    <location>
        <position position="618"/>
    </location>
</feature>
<keyword evidence="3" id="KW-1185">Reference proteome</keyword>